<evidence type="ECO:0000256" key="6">
    <source>
        <dbReference type="ARBA" id="ARBA00023004"/>
    </source>
</evidence>
<keyword evidence="13" id="KW-0732">Signal</keyword>
<keyword evidence="9 11" id="KW-0472">Membrane</keyword>
<dbReference type="Gene3D" id="2.40.170.20">
    <property type="entry name" value="TonB-dependent receptor, beta-barrel domain"/>
    <property type="match status" value="1"/>
</dbReference>
<evidence type="ECO:0000259" key="14">
    <source>
        <dbReference type="Pfam" id="PF00593"/>
    </source>
</evidence>
<feature type="domain" description="TonB-dependent receptor-like beta-barrel" evidence="14">
    <location>
        <begin position="290"/>
        <end position="717"/>
    </location>
</feature>
<dbReference type="AlphaFoldDB" id="A0A495DLK4"/>
<name>A0A495DLK4_9PROT</name>
<proteinExistence type="inferred from homology"/>
<dbReference type="Pfam" id="PF07715">
    <property type="entry name" value="Plug"/>
    <property type="match status" value="1"/>
</dbReference>
<dbReference type="PANTHER" id="PTHR32552:SF81">
    <property type="entry name" value="TONB-DEPENDENT OUTER MEMBRANE RECEPTOR"/>
    <property type="match status" value="1"/>
</dbReference>
<dbReference type="OrthoDB" id="7313036at2"/>
<dbReference type="InterPro" id="IPR012910">
    <property type="entry name" value="Plug_dom"/>
</dbReference>
<evidence type="ECO:0000256" key="11">
    <source>
        <dbReference type="PROSITE-ProRule" id="PRU01360"/>
    </source>
</evidence>
<evidence type="ECO:0000256" key="3">
    <source>
        <dbReference type="ARBA" id="ARBA00022452"/>
    </source>
</evidence>
<dbReference type="Pfam" id="PF00593">
    <property type="entry name" value="TonB_dep_Rec_b-barrel"/>
    <property type="match status" value="1"/>
</dbReference>
<dbReference type="InterPro" id="IPR000531">
    <property type="entry name" value="Beta-barrel_TonB"/>
</dbReference>
<dbReference type="InterPro" id="IPR039426">
    <property type="entry name" value="TonB-dep_rcpt-like"/>
</dbReference>
<evidence type="ECO:0000256" key="10">
    <source>
        <dbReference type="ARBA" id="ARBA00023237"/>
    </source>
</evidence>
<dbReference type="Proteomes" id="UP000273675">
    <property type="component" value="Unassembled WGS sequence"/>
</dbReference>
<dbReference type="RefSeq" id="WP_121209727.1">
    <property type="nucleotide sequence ID" value="NZ_RBIM01000001.1"/>
</dbReference>
<evidence type="ECO:0000256" key="1">
    <source>
        <dbReference type="ARBA" id="ARBA00004571"/>
    </source>
</evidence>
<dbReference type="CDD" id="cd01347">
    <property type="entry name" value="ligand_gated_channel"/>
    <property type="match status" value="1"/>
</dbReference>
<reference evidence="16 17" key="1">
    <citation type="submission" date="2018-10" db="EMBL/GenBank/DDBJ databases">
        <title>Genomic Encyclopedia of Type Strains, Phase IV (KMG-IV): sequencing the most valuable type-strain genomes for metagenomic binning, comparative biology and taxonomic classification.</title>
        <authorList>
            <person name="Goeker M."/>
        </authorList>
    </citation>
    <scope>NUCLEOTIDE SEQUENCE [LARGE SCALE GENOMIC DNA]</scope>
    <source>
        <strain evidence="16 17">DSM 4734</strain>
    </source>
</reference>
<accession>A0A495DLK4</accession>
<dbReference type="EMBL" id="RBIM01000001">
    <property type="protein sequence ID" value="RKR03817.1"/>
    <property type="molecule type" value="Genomic_DNA"/>
</dbReference>
<keyword evidence="8 12" id="KW-0798">TonB box</keyword>
<dbReference type="GO" id="GO:0009279">
    <property type="term" value="C:cell outer membrane"/>
    <property type="evidence" value="ECO:0007669"/>
    <property type="project" value="UniProtKB-SubCell"/>
</dbReference>
<keyword evidence="16" id="KW-0675">Receptor</keyword>
<feature type="signal peptide" evidence="13">
    <location>
        <begin position="1"/>
        <end position="32"/>
    </location>
</feature>
<keyword evidence="2 11" id="KW-0813">Transport</keyword>
<keyword evidence="3 11" id="KW-1134">Transmembrane beta strand</keyword>
<evidence type="ECO:0000256" key="5">
    <source>
        <dbReference type="ARBA" id="ARBA00022692"/>
    </source>
</evidence>
<keyword evidence="4" id="KW-0410">Iron transport</keyword>
<dbReference type="PANTHER" id="PTHR32552">
    <property type="entry name" value="FERRICHROME IRON RECEPTOR-RELATED"/>
    <property type="match status" value="1"/>
</dbReference>
<evidence type="ECO:0000256" key="12">
    <source>
        <dbReference type="RuleBase" id="RU003357"/>
    </source>
</evidence>
<comment type="subcellular location">
    <subcellularLocation>
        <location evidence="1 11">Cell outer membrane</location>
        <topology evidence="1 11">Multi-pass membrane protein</topology>
    </subcellularLocation>
</comment>
<feature type="domain" description="TonB-dependent receptor plug" evidence="15">
    <location>
        <begin position="58"/>
        <end position="165"/>
    </location>
</feature>
<comment type="caution">
    <text evidence="16">The sequence shown here is derived from an EMBL/GenBank/DDBJ whole genome shotgun (WGS) entry which is preliminary data.</text>
</comment>
<dbReference type="SUPFAM" id="SSF56935">
    <property type="entry name" value="Porins"/>
    <property type="match status" value="1"/>
</dbReference>
<protein>
    <submittedName>
        <fullName evidence="16">Iron complex outermembrane receptor protein</fullName>
    </submittedName>
</protein>
<evidence type="ECO:0000256" key="9">
    <source>
        <dbReference type="ARBA" id="ARBA00023136"/>
    </source>
</evidence>
<evidence type="ECO:0000256" key="4">
    <source>
        <dbReference type="ARBA" id="ARBA00022496"/>
    </source>
</evidence>
<evidence type="ECO:0000313" key="16">
    <source>
        <dbReference type="EMBL" id="RKR03817.1"/>
    </source>
</evidence>
<evidence type="ECO:0000259" key="15">
    <source>
        <dbReference type="Pfam" id="PF07715"/>
    </source>
</evidence>
<dbReference type="PROSITE" id="PS52016">
    <property type="entry name" value="TONB_DEPENDENT_REC_3"/>
    <property type="match status" value="1"/>
</dbReference>
<dbReference type="GO" id="GO:0006826">
    <property type="term" value="P:iron ion transport"/>
    <property type="evidence" value="ECO:0007669"/>
    <property type="project" value="UniProtKB-KW"/>
</dbReference>
<evidence type="ECO:0000256" key="2">
    <source>
        <dbReference type="ARBA" id="ARBA00022448"/>
    </source>
</evidence>
<evidence type="ECO:0000313" key="17">
    <source>
        <dbReference type="Proteomes" id="UP000273675"/>
    </source>
</evidence>
<sequence length="755" mass="81252">MKMCLFRTSSTIAVCIALAGSISLATASSAQAQGGDGTAARTSNDVIVVTSRRREESLQDVPLSVSAFGEAQLEDLQASDISALQNAVPNLTMHTGDAENAVIYIRGVGQVDSLAFAEPGVGVYLDDVYLARTQGAILDVFDVERVEVLRGPQGTLYGRNTIGGAVRFISTRPGSDPGARLELGAGNHGQLFARARMSGDLVDDRLAGKAALFYSARDGYSTNEVDGSDDGDVNRIAGRLGFLFMPTDDVELELTVEGASDSPDTSRTPARMTDVAGIDPATGTVSIFAAQDDPYAIRASYNDLDDLSSWGVTARAQWQVSDALSLTSITGQRTLDYDSNLDLDGTELEIFEIFVREEAEQFSQEFRAEYDAGGALQLTGGVYYFDDQDTTFNGLAGSAIALPLGGGAYLPYPLQTASINDQNTEAWAAYFDASYALSDRLRLSGGLRYTSEDKSFTRLQEVYAPGTSNPPPFQTGAGIVATDIDTSETFDALTPRIGLDYRVNDAVMLYGLASRGFKSGGFDGRSNTPFDANPYDPEFVWSYEAGIKSTLMDGELVLNAAVFRNDYTDLQLSSFTANPGTGAFEAQFTNAGEAVIQGVEAEAMWRPADGLTLTGHVGYMDAFYEEYIGAGGVNIADDRELVNTPELSGGIAFTYEWPVSDNLYATVHADASWRSKTYTTVSSAESLAQDGYALVNAFASIAAADERWEIRAGVRNLFDEAYINQAFDLIEFPGYQLAYYGAPRTFDIRLVLRTQ</sequence>
<keyword evidence="10 11" id="KW-0998">Cell outer membrane</keyword>
<keyword evidence="5 11" id="KW-0812">Transmembrane</keyword>
<evidence type="ECO:0000256" key="13">
    <source>
        <dbReference type="SAM" id="SignalP"/>
    </source>
</evidence>
<comment type="similarity">
    <text evidence="11 12">Belongs to the TonB-dependent receptor family.</text>
</comment>
<feature type="chain" id="PRO_5019822942" evidence="13">
    <location>
        <begin position="33"/>
        <end position="755"/>
    </location>
</feature>
<keyword evidence="7" id="KW-0406">Ion transport</keyword>
<organism evidence="16 17">
    <name type="scientific">Maricaulis maris</name>
    <dbReference type="NCBI Taxonomy" id="74318"/>
    <lineage>
        <taxon>Bacteria</taxon>
        <taxon>Pseudomonadati</taxon>
        <taxon>Pseudomonadota</taxon>
        <taxon>Alphaproteobacteria</taxon>
        <taxon>Maricaulales</taxon>
        <taxon>Maricaulaceae</taxon>
        <taxon>Maricaulis</taxon>
    </lineage>
</organism>
<evidence type="ECO:0000256" key="7">
    <source>
        <dbReference type="ARBA" id="ARBA00023065"/>
    </source>
</evidence>
<evidence type="ECO:0000256" key="8">
    <source>
        <dbReference type="ARBA" id="ARBA00023077"/>
    </source>
</evidence>
<gene>
    <name evidence="16" type="ORF">C7435_0257</name>
</gene>
<dbReference type="InterPro" id="IPR036942">
    <property type="entry name" value="Beta-barrel_TonB_sf"/>
</dbReference>
<keyword evidence="6" id="KW-0408">Iron</keyword>